<evidence type="ECO:0000259" key="2">
    <source>
        <dbReference type="Pfam" id="PF24460"/>
    </source>
</evidence>
<accession>A0A7D5NZZ8</accession>
<keyword evidence="1" id="KW-0472">Membrane</keyword>
<dbReference type="Proteomes" id="UP000509667">
    <property type="component" value="Chromosome"/>
</dbReference>
<name>A0A7D5NZZ8_9EURY</name>
<organism evidence="3 4">
    <name type="scientific">Halosimplex rubrum</name>
    <dbReference type="NCBI Taxonomy" id="869889"/>
    <lineage>
        <taxon>Archaea</taxon>
        <taxon>Methanobacteriati</taxon>
        <taxon>Methanobacteriota</taxon>
        <taxon>Stenosarchaea group</taxon>
        <taxon>Halobacteria</taxon>
        <taxon>Halobacteriales</taxon>
        <taxon>Haloarculaceae</taxon>
        <taxon>Halosimplex</taxon>
    </lineage>
</organism>
<dbReference type="InterPro" id="IPR055997">
    <property type="entry name" value="DUF7575"/>
</dbReference>
<reference evidence="3 4" key="1">
    <citation type="submission" date="2020-07" db="EMBL/GenBank/DDBJ databases">
        <title>Halosimplex pelagicum sp. nov. and Halosimplex rubrum sp. nov., isolated from salted brown alga Laminaria, and emended description of the genus Halosimplex.</title>
        <authorList>
            <person name="Cui H."/>
        </authorList>
    </citation>
    <scope>NUCLEOTIDE SEQUENCE [LARGE SCALE GENOMIC DNA]</scope>
    <source>
        <strain evidence="3 4">R27</strain>
    </source>
</reference>
<proteinExistence type="predicted"/>
<keyword evidence="1" id="KW-0812">Transmembrane</keyword>
<keyword evidence="4" id="KW-1185">Reference proteome</keyword>
<evidence type="ECO:0000313" key="4">
    <source>
        <dbReference type="Proteomes" id="UP000509667"/>
    </source>
</evidence>
<dbReference type="EMBL" id="CP058910">
    <property type="protein sequence ID" value="QLH77486.1"/>
    <property type="molecule type" value="Genomic_DNA"/>
</dbReference>
<dbReference type="OrthoDB" id="204947at2157"/>
<sequence length="147" mass="16331">MSSRNRTRPLLAVALAFLYPGLGHVYLREWLRALVWFFLNVTSFTLLMPPDAVPESFGWSELVAAAENVTPEAALALAAITVFSMVDAYWMAKRQNTETEPEVDEGTTCPNCGRDVDPDLEFCHWCTERLNPESESESESDDAGANA</sequence>
<gene>
    <name evidence="3" type="ORF">HZS55_09340</name>
</gene>
<protein>
    <submittedName>
        <fullName evidence="3">Zinc ribbon domain-containing protein</fullName>
    </submittedName>
</protein>
<feature type="transmembrane region" description="Helical" evidence="1">
    <location>
        <begin position="33"/>
        <end position="53"/>
    </location>
</feature>
<feature type="transmembrane region" description="Helical" evidence="1">
    <location>
        <begin position="73"/>
        <end position="92"/>
    </location>
</feature>
<dbReference type="Pfam" id="PF24460">
    <property type="entry name" value="DUF7575"/>
    <property type="match status" value="1"/>
</dbReference>
<dbReference type="AlphaFoldDB" id="A0A7D5NZZ8"/>
<evidence type="ECO:0000313" key="3">
    <source>
        <dbReference type="EMBL" id="QLH77486.1"/>
    </source>
</evidence>
<keyword evidence="1" id="KW-1133">Transmembrane helix</keyword>
<evidence type="ECO:0000256" key="1">
    <source>
        <dbReference type="SAM" id="Phobius"/>
    </source>
</evidence>
<dbReference type="KEGG" id="hrr:HZS55_09340"/>
<feature type="domain" description="DUF7575" evidence="2">
    <location>
        <begin position="104"/>
        <end position="130"/>
    </location>
</feature>